<dbReference type="Proteomes" id="UP000182860">
    <property type="component" value="Unassembled WGS sequence"/>
</dbReference>
<comment type="caution">
    <text evidence="2">The sequence shown here is derived from an EMBL/GenBank/DDBJ whole genome shotgun (WGS) entry which is preliminary data.</text>
</comment>
<evidence type="ECO:0000313" key="3">
    <source>
        <dbReference type="Proteomes" id="UP000182860"/>
    </source>
</evidence>
<feature type="transmembrane region" description="Helical" evidence="1">
    <location>
        <begin position="40"/>
        <end position="61"/>
    </location>
</feature>
<accession>A0A1J4T942</accession>
<dbReference type="EMBL" id="MNUV01000053">
    <property type="protein sequence ID" value="OIO07014.1"/>
    <property type="molecule type" value="Genomic_DNA"/>
</dbReference>
<feature type="transmembrane region" description="Helical" evidence="1">
    <location>
        <begin position="81"/>
        <end position="102"/>
    </location>
</feature>
<keyword evidence="1" id="KW-0472">Membrane</keyword>
<gene>
    <name evidence="2" type="ORF">AUJ35_02920</name>
</gene>
<organism evidence="2 3">
    <name type="scientific">Candidatus Falkowbacteria bacterium CG1_02_41_21</name>
    <dbReference type="NCBI Taxonomy" id="1805147"/>
    <lineage>
        <taxon>Bacteria</taxon>
        <taxon>Candidatus Falkowiibacteriota</taxon>
    </lineage>
</organism>
<keyword evidence="1" id="KW-0812">Transmembrane</keyword>
<protein>
    <submittedName>
        <fullName evidence="2">Uncharacterized protein</fullName>
    </submittedName>
</protein>
<feature type="transmembrane region" description="Helical" evidence="1">
    <location>
        <begin position="7"/>
        <end position="28"/>
    </location>
</feature>
<dbReference type="AlphaFoldDB" id="A0A1J4T942"/>
<proteinExistence type="predicted"/>
<evidence type="ECO:0000313" key="2">
    <source>
        <dbReference type="EMBL" id="OIO07014.1"/>
    </source>
</evidence>
<keyword evidence="1" id="KW-1133">Transmembrane helix</keyword>
<evidence type="ECO:0000256" key="1">
    <source>
        <dbReference type="SAM" id="Phobius"/>
    </source>
</evidence>
<name>A0A1J4T942_9BACT</name>
<sequence length="103" mass="11329">MIKTKLIKISLIHSIVASLYVAMVSLLMSNGEKLFGNNNSIFGGIAILLLLVISATIMGWLVLGRPLLMYLDGAKKEALKLFYLTITWLVLIATIIFTSLAIF</sequence>
<reference evidence="2 3" key="1">
    <citation type="journal article" date="2016" name="Environ. Microbiol.">
        <title>Genomic resolution of a cold subsurface aquifer community provides metabolic insights for novel microbes adapted to high CO concentrations.</title>
        <authorList>
            <person name="Probst A.J."/>
            <person name="Castelle C.J."/>
            <person name="Singh A."/>
            <person name="Brown C.T."/>
            <person name="Anantharaman K."/>
            <person name="Sharon I."/>
            <person name="Hug L.A."/>
            <person name="Burstein D."/>
            <person name="Emerson J.B."/>
            <person name="Thomas B.C."/>
            <person name="Banfield J.F."/>
        </authorList>
    </citation>
    <scope>NUCLEOTIDE SEQUENCE [LARGE SCALE GENOMIC DNA]</scope>
    <source>
        <strain evidence="2">CG1_02_41_21</strain>
    </source>
</reference>